<name>A0A915HGG6_ROMCU</name>
<dbReference type="AlphaFoldDB" id="A0A915HGG6"/>
<dbReference type="WBParaSite" id="nRc.2.0.1.t00509-RA">
    <property type="protein sequence ID" value="nRc.2.0.1.t00509-RA"/>
    <property type="gene ID" value="nRc.2.0.1.g00509"/>
</dbReference>
<keyword evidence="1" id="KW-1185">Reference proteome</keyword>
<sequence>MQTIFRMPFKLVLISTCPFQILQKLKIC</sequence>
<accession>A0A915HGG6</accession>
<evidence type="ECO:0000313" key="1">
    <source>
        <dbReference type="Proteomes" id="UP000887565"/>
    </source>
</evidence>
<evidence type="ECO:0000313" key="2">
    <source>
        <dbReference type="WBParaSite" id="nRc.2.0.1.t00509-RA"/>
    </source>
</evidence>
<organism evidence="1 2">
    <name type="scientific">Romanomermis culicivorax</name>
    <name type="common">Nematode worm</name>
    <dbReference type="NCBI Taxonomy" id="13658"/>
    <lineage>
        <taxon>Eukaryota</taxon>
        <taxon>Metazoa</taxon>
        <taxon>Ecdysozoa</taxon>
        <taxon>Nematoda</taxon>
        <taxon>Enoplea</taxon>
        <taxon>Dorylaimia</taxon>
        <taxon>Mermithida</taxon>
        <taxon>Mermithoidea</taxon>
        <taxon>Mermithidae</taxon>
        <taxon>Romanomermis</taxon>
    </lineage>
</organism>
<dbReference type="Proteomes" id="UP000887565">
    <property type="component" value="Unplaced"/>
</dbReference>
<proteinExistence type="predicted"/>
<protein>
    <submittedName>
        <fullName evidence="2">Uncharacterized protein</fullName>
    </submittedName>
</protein>
<reference evidence="2" key="1">
    <citation type="submission" date="2022-11" db="UniProtKB">
        <authorList>
            <consortium name="WormBaseParasite"/>
        </authorList>
    </citation>
    <scope>IDENTIFICATION</scope>
</reference>